<feature type="region of interest" description="Disordered" evidence="5">
    <location>
        <begin position="1"/>
        <end position="33"/>
    </location>
</feature>
<gene>
    <name evidence="7" type="ordered locus">AciX8_0606</name>
</gene>
<keyword evidence="8" id="KW-1185">Reference proteome</keyword>
<name>G8NQA0_GRAMM</name>
<dbReference type="GO" id="GO:0033961">
    <property type="term" value="F:cis-stilbene-oxide hydrolase activity"/>
    <property type="evidence" value="ECO:0007669"/>
    <property type="project" value="UniProtKB-EC"/>
</dbReference>
<dbReference type="InterPro" id="IPR016292">
    <property type="entry name" value="Epoxide_hydrolase"/>
</dbReference>
<evidence type="ECO:0000259" key="6">
    <source>
        <dbReference type="Pfam" id="PF06441"/>
    </source>
</evidence>
<evidence type="ECO:0000256" key="1">
    <source>
        <dbReference type="ARBA" id="ARBA00010088"/>
    </source>
</evidence>
<evidence type="ECO:0000313" key="8">
    <source>
        <dbReference type="Proteomes" id="UP000007113"/>
    </source>
</evidence>
<dbReference type="AlphaFoldDB" id="G8NQA0"/>
<dbReference type="Gene3D" id="3.40.50.1820">
    <property type="entry name" value="alpha/beta hydrolase"/>
    <property type="match status" value="1"/>
</dbReference>
<organism evidence="7 8">
    <name type="scientific">Granulicella mallensis (strain ATCC BAA-1857 / DSM 23137 / MP5ACTX8)</name>
    <dbReference type="NCBI Taxonomy" id="682795"/>
    <lineage>
        <taxon>Bacteria</taxon>
        <taxon>Pseudomonadati</taxon>
        <taxon>Acidobacteriota</taxon>
        <taxon>Terriglobia</taxon>
        <taxon>Terriglobales</taxon>
        <taxon>Acidobacteriaceae</taxon>
        <taxon>Granulicella</taxon>
    </lineage>
</organism>
<dbReference type="InterPro" id="IPR029058">
    <property type="entry name" value="AB_hydrolase_fold"/>
</dbReference>
<dbReference type="PANTHER" id="PTHR21661">
    <property type="entry name" value="EPOXIDE HYDROLASE 1-RELATED"/>
    <property type="match status" value="1"/>
</dbReference>
<evidence type="ECO:0000256" key="3">
    <source>
        <dbReference type="ARBA" id="ARBA00022801"/>
    </source>
</evidence>
<feature type="active site" description="Proton acceptor" evidence="4">
    <location>
        <position position="444"/>
    </location>
</feature>
<dbReference type="RefSeq" id="WP_014263840.1">
    <property type="nucleotide sequence ID" value="NC_016631.1"/>
</dbReference>
<feature type="domain" description="Epoxide hydrolase N-terminal" evidence="6">
    <location>
        <begin position="80"/>
        <end position="183"/>
    </location>
</feature>
<dbReference type="InterPro" id="IPR010497">
    <property type="entry name" value="Epoxide_hydro_N"/>
</dbReference>
<dbReference type="InterPro" id="IPR019546">
    <property type="entry name" value="TAT_signal_bac_arc"/>
</dbReference>
<accession>G8NQA0</accession>
<dbReference type="PROSITE" id="PS51318">
    <property type="entry name" value="TAT"/>
    <property type="match status" value="1"/>
</dbReference>
<dbReference type="NCBIfam" id="TIGR01409">
    <property type="entry name" value="TAT_signal_seq"/>
    <property type="match status" value="1"/>
</dbReference>
<dbReference type="PRINTS" id="PR00412">
    <property type="entry name" value="EPOXHYDRLASE"/>
</dbReference>
<evidence type="ECO:0000256" key="2">
    <source>
        <dbReference type="ARBA" id="ARBA00022797"/>
    </source>
</evidence>
<dbReference type="Proteomes" id="UP000007113">
    <property type="component" value="Chromosome"/>
</dbReference>
<dbReference type="Pfam" id="PF06441">
    <property type="entry name" value="EHN"/>
    <property type="match status" value="1"/>
</dbReference>
<dbReference type="STRING" id="682795.AciX8_0606"/>
<dbReference type="InterPro" id="IPR006311">
    <property type="entry name" value="TAT_signal"/>
</dbReference>
<keyword evidence="2" id="KW-0058">Aromatic hydrocarbons catabolism</keyword>
<dbReference type="PANTHER" id="PTHR21661:SF35">
    <property type="entry name" value="EPOXIDE HYDROLASE"/>
    <property type="match status" value="1"/>
</dbReference>
<dbReference type="PIRSF" id="PIRSF001112">
    <property type="entry name" value="Epoxide_hydrolase"/>
    <property type="match status" value="1"/>
</dbReference>
<dbReference type="SUPFAM" id="SSF53474">
    <property type="entry name" value="alpha/beta-Hydrolases"/>
    <property type="match status" value="1"/>
</dbReference>
<feature type="active site" description="Proton donor" evidence="4">
    <location>
        <position position="392"/>
    </location>
</feature>
<comment type="similarity">
    <text evidence="1">Belongs to the peptidase S33 family.</text>
</comment>
<dbReference type="OrthoDB" id="9780765at2"/>
<proteinExistence type="inferred from homology"/>
<dbReference type="KEGG" id="gma:AciX8_0606"/>
<feature type="active site" description="Nucleophile" evidence="4">
    <location>
        <position position="253"/>
    </location>
</feature>
<evidence type="ECO:0000256" key="5">
    <source>
        <dbReference type="SAM" id="MobiDB-lite"/>
    </source>
</evidence>
<evidence type="ECO:0000256" key="4">
    <source>
        <dbReference type="PIRSR" id="PIRSR001112-1"/>
    </source>
</evidence>
<dbReference type="InterPro" id="IPR000639">
    <property type="entry name" value="Epox_hydrolase-like"/>
</dbReference>
<protein>
    <submittedName>
        <fullName evidence="7">Microsomal epoxide hydrolase</fullName>
        <ecNumber evidence="7">3.3.2.9</ecNumber>
    </submittedName>
</protein>
<dbReference type="eggNOG" id="COG0596">
    <property type="taxonomic scope" value="Bacteria"/>
</dbReference>
<keyword evidence="3 7" id="KW-0378">Hydrolase</keyword>
<evidence type="ECO:0000313" key="7">
    <source>
        <dbReference type="EMBL" id="AEU34956.1"/>
    </source>
</evidence>
<sequence length="466" mass="51646">MTHLKEAPHSSKIPTEDQDIVSRNDASVSGTHSTRRDFLSLTAAAGALGLFGLASPADMQASEIRSMIAEPAGAPGDDSIRPFRVHFSEAELSDLRRRISATRWPERESVRDATQGVQLATMQKLAHDWARYDWKKVEARLNALPQFITAIDGLDIHFIHVRSKHTNALPVIITHGWPGSIIEQLKVIGPLSDPTAHGGKAEDSFDVIIPSLPGYGFSGKPATTGWDPIRIAHAWTVLMKRLGYTRYVAQGGDWGNAVTEQMALQTPPGLIGIHTNMPATVPAEIEKALQLNEQPPYPLSADEKRAWDQLDFFYKHGLGYAQEMSARPQTLYALEDSPIGLAAWILDHDASSQALIARVFDGQSEGLTREDILENITLYWLTKTAVSSARLYWESKLPFFAPKGVPVPTAVSAFPDEIYQAPKSWTEKAYPKLIYYNRLSKGGHFAAWEQPELFCSELRAAFKPLR</sequence>
<dbReference type="EMBL" id="CP003130">
    <property type="protein sequence ID" value="AEU34956.1"/>
    <property type="molecule type" value="Genomic_DNA"/>
</dbReference>
<dbReference type="GO" id="GO:0097176">
    <property type="term" value="P:epoxide metabolic process"/>
    <property type="evidence" value="ECO:0007669"/>
    <property type="project" value="TreeGrafter"/>
</dbReference>
<reference evidence="7 8" key="1">
    <citation type="submission" date="2011-11" db="EMBL/GenBank/DDBJ databases">
        <title>Complete sequence of Granulicella mallensis MP5ACTX8.</title>
        <authorList>
            <consortium name="US DOE Joint Genome Institute"/>
            <person name="Lucas S."/>
            <person name="Copeland A."/>
            <person name="Lapidus A."/>
            <person name="Cheng J.-F."/>
            <person name="Goodwin L."/>
            <person name="Pitluck S."/>
            <person name="Peters L."/>
            <person name="Lu M."/>
            <person name="Detter J.C."/>
            <person name="Han C."/>
            <person name="Tapia R."/>
            <person name="Land M."/>
            <person name="Hauser L."/>
            <person name="Kyrpides N."/>
            <person name="Ivanova N."/>
            <person name="Mikhailova N."/>
            <person name="Pagani I."/>
            <person name="Rawat S."/>
            <person name="Mannisto M."/>
            <person name="Haggblom M."/>
            <person name="Woyke T."/>
        </authorList>
    </citation>
    <scope>NUCLEOTIDE SEQUENCE [LARGE SCALE GENOMIC DNA]</scope>
    <source>
        <strain evidence="8">ATCC BAA-1857 / DSM 23137 / MP5ACTX8</strain>
    </source>
</reference>
<dbReference type="EC" id="3.3.2.9" evidence="7"/>
<dbReference type="HOGENOM" id="CLU_019414_0_1_0"/>